<reference evidence="3 4" key="1">
    <citation type="submission" date="2024-02" db="EMBL/GenBank/DDBJ databases">
        <authorList>
            <person name="Grouzdev D."/>
        </authorList>
    </citation>
    <scope>NUCLEOTIDE SEQUENCE [LARGE SCALE GENOMIC DNA]</scope>
    <source>
        <strain evidence="3 4">9N</strain>
    </source>
</reference>
<organism evidence="3 4">
    <name type="scientific">Methylocystis borbori</name>
    <dbReference type="NCBI Taxonomy" id="3118750"/>
    <lineage>
        <taxon>Bacteria</taxon>
        <taxon>Pseudomonadati</taxon>
        <taxon>Pseudomonadota</taxon>
        <taxon>Alphaproteobacteria</taxon>
        <taxon>Hyphomicrobiales</taxon>
        <taxon>Methylocystaceae</taxon>
        <taxon>Methylocystis</taxon>
    </lineage>
</organism>
<dbReference type="InterPro" id="IPR002810">
    <property type="entry name" value="NfeD-like_C"/>
</dbReference>
<gene>
    <name evidence="3" type="ORF">V3H18_07170</name>
</gene>
<dbReference type="Proteomes" id="UP001350748">
    <property type="component" value="Unassembled WGS sequence"/>
</dbReference>
<evidence type="ECO:0000259" key="2">
    <source>
        <dbReference type="Pfam" id="PF01957"/>
    </source>
</evidence>
<feature type="transmembrane region" description="Helical" evidence="1">
    <location>
        <begin position="60"/>
        <end position="78"/>
    </location>
</feature>
<dbReference type="RefSeq" id="WP_332081301.1">
    <property type="nucleotide sequence ID" value="NZ_JAZHYN010000016.1"/>
</dbReference>
<name>A0ABU7XIL1_9HYPH</name>
<keyword evidence="4" id="KW-1185">Reference proteome</keyword>
<proteinExistence type="predicted"/>
<evidence type="ECO:0000256" key="1">
    <source>
        <dbReference type="SAM" id="Phobius"/>
    </source>
</evidence>
<protein>
    <submittedName>
        <fullName evidence="3">NfeD family protein</fullName>
    </submittedName>
</protein>
<accession>A0ABU7XIL1</accession>
<dbReference type="EMBL" id="JAZHYN010000016">
    <property type="protein sequence ID" value="MEF3366311.1"/>
    <property type="molecule type" value="Genomic_DNA"/>
</dbReference>
<comment type="caution">
    <text evidence="3">The sequence shown here is derived from an EMBL/GenBank/DDBJ whole genome shotgun (WGS) entry which is preliminary data.</text>
</comment>
<evidence type="ECO:0000313" key="3">
    <source>
        <dbReference type="EMBL" id="MEF3366311.1"/>
    </source>
</evidence>
<dbReference type="Gene3D" id="2.40.50.140">
    <property type="entry name" value="Nucleic acid-binding proteins"/>
    <property type="match status" value="1"/>
</dbReference>
<feature type="transmembrane region" description="Helical" evidence="1">
    <location>
        <begin position="20"/>
        <end position="48"/>
    </location>
</feature>
<feature type="domain" description="NfeD-like C-terminal" evidence="2">
    <location>
        <begin position="93"/>
        <end position="152"/>
    </location>
</feature>
<evidence type="ECO:0000313" key="4">
    <source>
        <dbReference type="Proteomes" id="UP001350748"/>
    </source>
</evidence>
<dbReference type="InterPro" id="IPR012340">
    <property type="entry name" value="NA-bd_OB-fold"/>
</dbReference>
<keyword evidence="1" id="KW-1133">Transmembrane helix</keyword>
<keyword evidence="1" id="KW-0812">Transmembrane</keyword>
<keyword evidence="1" id="KW-0472">Membrane</keyword>
<sequence length="163" mass="17280">MEPAFLYDPANASLVAGLALLGFDIVVIGLSPAMFVAVGALVTSALLYATGWRPAPVETLALIAGASLFVALIGWRPLRRFQNADIEEDKSSDLIGRELIATHEVTKTHGTVFWSGVEWQARLVENAHVEILAPGARARVVGVENLALVLAPIAGEEGSTHSK</sequence>
<dbReference type="Pfam" id="PF01957">
    <property type="entry name" value="NfeD"/>
    <property type="match status" value="1"/>
</dbReference>